<evidence type="ECO:0000256" key="2">
    <source>
        <dbReference type="ARBA" id="ARBA00023125"/>
    </source>
</evidence>
<evidence type="ECO:0000313" key="5">
    <source>
        <dbReference type="EMBL" id="ANH83460.1"/>
    </source>
</evidence>
<keyword evidence="2" id="KW-0238">DNA-binding</keyword>
<dbReference type="InterPro" id="IPR050204">
    <property type="entry name" value="AraC_XylS_family_regulators"/>
</dbReference>
<evidence type="ECO:0000313" key="6">
    <source>
        <dbReference type="Proteomes" id="UP000077667"/>
    </source>
</evidence>
<proteinExistence type="predicted"/>
<keyword evidence="3" id="KW-0804">Transcription</keyword>
<dbReference type="EMBL" id="CP015772">
    <property type="protein sequence ID" value="ANH83460.1"/>
    <property type="molecule type" value="Genomic_DNA"/>
</dbReference>
<evidence type="ECO:0000256" key="1">
    <source>
        <dbReference type="ARBA" id="ARBA00023015"/>
    </source>
</evidence>
<dbReference type="KEGG" id="nia:A8C56_22985"/>
<evidence type="ECO:0000259" key="4">
    <source>
        <dbReference type="PROSITE" id="PS01124"/>
    </source>
</evidence>
<feature type="domain" description="HTH araC/xylS-type" evidence="4">
    <location>
        <begin position="189"/>
        <end position="271"/>
    </location>
</feature>
<dbReference type="GO" id="GO:0043565">
    <property type="term" value="F:sequence-specific DNA binding"/>
    <property type="evidence" value="ECO:0007669"/>
    <property type="project" value="InterPro"/>
</dbReference>
<dbReference type="InterPro" id="IPR046532">
    <property type="entry name" value="DUF6597"/>
</dbReference>
<dbReference type="PROSITE" id="PS01124">
    <property type="entry name" value="HTH_ARAC_FAMILY_2"/>
    <property type="match status" value="1"/>
</dbReference>
<dbReference type="InterPro" id="IPR018060">
    <property type="entry name" value="HTH_AraC"/>
</dbReference>
<dbReference type="Pfam" id="PF20240">
    <property type="entry name" value="DUF6597"/>
    <property type="match status" value="1"/>
</dbReference>
<keyword evidence="1" id="KW-0805">Transcription regulation</keyword>
<accession>A0A1A9I9Q6</accession>
<protein>
    <recommendedName>
        <fullName evidence="4">HTH araC/xylS-type domain-containing protein</fullName>
    </recommendedName>
</protein>
<dbReference type="Gene3D" id="1.10.10.60">
    <property type="entry name" value="Homeodomain-like"/>
    <property type="match status" value="1"/>
</dbReference>
<sequence>MVYTDHREEPHYQEFNPDNNLKQFVECIWYINGQNSGIDPCVEPLVPGGRAEFIFTRSAILWYGNNLKNKPERIASPFLLGQRDCVNYITCLDHYDSINVRLKYGCLPVFNNTSAHTFTNKIVPLSKLFGETVSRFAAIIFEIRSFNDRAQLIELWLEKNIADLRKDWFELQEFLNEITAIEEVNNSIIRKISDSYGWSEKKLERIFLKYIGFTPYQFIKLVRFRKFMEMIFGGYKNLTDLAHSNGFYDQSHLIRECYRYAGDKPTTFLKNPNNIVRFIYSRR</sequence>
<evidence type="ECO:0000256" key="3">
    <source>
        <dbReference type="ARBA" id="ARBA00023163"/>
    </source>
</evidence>
<dbReference type="STRING" id="1176587.A8C56_22985"/>
<dbReference type="SMART" id="SM00342">
    <property type="entry name" value="HTH_ARAC"/>
    <property type="match status" value="1"/>
</dbReference>
<dbReference type="PANTHER" id="PTHR46796">
    <property type="entry name" value="HTH-TYPE TRANSCRIPTIONAL ACTIVATOR RHAS-RELATED"/>
    <property type="match status" value="1"/>
</dbReference>
<name>A0A1A9I9Q6_9BACT</name>
<dbReference type="Pfam" id="PF12833">
    <property type="entry name" value="HTH_18"/>
    <property type="match status" value="1"/>
</dbReference>
<keyword evidence="6" id="KW-1185">Reference proteome</keyword>
<gene>
    <name evidence="5" type="ORF">A8C56_22985</name>
</gene>
<dbReference type="PANTHER" id="PTHR46796:SF13">
    <property type="entry name" value="HTH-TYPE TRANSCRIPTIONAL ACTIVATOR RHAS"/>
    <property type="match status" value="1"/>
</dbReference>
<dbReference type="AlphaFoldDB" id="A0A1A9I9Q6"/>
<reference evidence="5 6" key="1">
    <citation type="submission" date="2016-05" db="EMBL/GenBank/DDBJ databases">
        <title>Niabella ginsenosidivorans BS26 whole genome sequencing.</title>
        <authorList>
            <person name="Im W.T."/>
            <person name="Siddiqi M.Z."/>
        </authorList>
    </citation>
    <scope>NUCLEOTIDE SEQUENCE [LARGE SCALE GENOMIC DNA]</scope>
    <source>
        <strain evidence="5 6">BS26</strain>
    </source>
</reference>
<organism evidence="5 6">
    <name type="scientific">Niabella ginsenosidivorans</name>
    <dbReference type="NCBI Taxonomy" id="1176587"/>
    <lineage>
        <taxon>Bacteria</taxon>
        <taxon>Pseudomonadati</taxon>
        <taxon>Bacteroidota</taxon>
        <taxon>Chitinophagia</taxon>
        <taxon>Chitinophagales</taxon>
        <taxon>Chitinophagaceae</taxon>
        <taxon>Niabella</taxon>
    </lineage>
</organism>
<dbReference type="GO" id="GO:0003700">
    <property type="term" value="F:DNA-binding transcription factor activity"/>
    <property type="evidence" value="ECO:0007669"/>
    <property type="project" value="InterPro"/>
</dbReference>
<dbReference type="Proteomes" id="UP000077667">
    <property type="component" value="Chromosome"/>
</dbReference>
<dbReference type="RefSeq" id="WP_067761030.1">
    <property type="nucleotide sequence ID" value="NZ_CP015772.1"/>
</dbReference>